<accession>A0A369K555</accession>
<feature type="region of interest" description="Disordered" evidence="1">
    <location>
        <begin position="63"/>
        <end position="114"/>
    </location>
</feature>
<reference evidence="2" key="1">
    <citation type="submission" date="2018-04" db="EMBL/GenBank/DDBJ databases">
        <title>Whole genome sequencing of Hypsizygus marmoreus.</title>
        <authorList>
            <person name="Choi I.-G."/>
            <person name="Min B."/>
            <person name="Kim J.-G."/>
            <person name="Kim S."/>
            <person name="Oh Y.-L."/>
            <person name="Kong W.-S."/>
            <person name="Park H."/>
            <person name="Jeong J."/>
            <person name="Song E.-S."/>
        </authorList>
    </citation>
    <scope>NUCLEOTIDE SEQUENCE [LARGE SCALE GENOMIC DNA]</scope>
    <source>
        <strain evidence="2">51987-8</strain>
    </source>
</reference>
<organism evidence="2 3">
    <name type="scientific">Hypsizygus marmoreus</name>
    <name type="common">White beech mushroom</name>
    <name type="synonym">Agaricus marmoreus</name>
    <dbReference type="NCBI Taxonomy" id="39966"/>
    <lineage>
        <taxon>Eukaryota</taxon>
        <taxon>Fungi</taxon>
        <taxon>Dikarya</taxon>
        <taxon>Basidiomycota</taxon>
        <taxon>Agaricomycotina</taxon>
        <taxon>Agaricomycetes</taxon>
        <taxon>Agaricomycetidae</taxon>
        <taxon>Agaricales</taxon>
        <taxon>Tricholomatineae</taxon>
        <taxon>Lyophyllaceae</taxon>
        <taxon>Hypsizygus</taxon>
    </lineage>
</organism>
<sequence length="441" mass="50159">MPDAAPGNLFWSGIFDMISKTVQAGIISAAQNHELHTQNINWTPLVSSISQTVHESIGAVLVEQSSSKRSKRRGKEPELNVDSDESDDDSMRPRYTSQPRKHGPRAKADNVRNVSTSPIVHVQHSDVEQSLLREFLQNKGLNQSAKLRIAPSHLVKAFTEDNNGGPSAETPEFDWFSPFTSPWNRELLFLLATVFKAILSKTSGLINEKWGNIPWLIKLIAKRLERVRTAYKNDLPPPPGSSESEDQKKLRIKQREERRLKNLRRNTRRKGTFDRRRDIIRERFNEDPGFWRQLKAIHEELGEAGMSSDDTETEEQGLSPKTVRRIPKVWINPAVSSLWESVEKIGRSSTSPHAGNSKCPRIFSGSMTTSTHTKAIPKLPSNFYDELWWKSQTRSDQVLLDRRPERALPQTVWCHPYLTILRIDTLTTAEGYCIGASFVGY</sequence>
<dbReference type="Proteomes" id="UP000076154">
    <property type="component" value="Unassembled WGS sequence"/>
</dbReference>
<feature type="region of interest" description="Disordered" evidence="1">
    <location>
        <begin position="231"/>
        <end position="252"/>
    </location>
</feature>
<evidence type="ECO:0000313" key="3">
    <source>
        <dbReference type="Proteomes" id="UP000076154"/>
    </source>
</evidence>
<protein>
    <submittedName>
        <fullName evidence="2">Uncharacterized protein</fullName>
    </submittedName>
</protein>
<name>A0A369K555_HYPMA</name>
<comment type="caution">
    <text evidence="2">The sequence shown here is derived from an EMBL/GenBank/DDBJ whole genome shotgun (WGS) entry which is preliminary data.</text>
</comment>
<proteinExistence type="predicted"/>
<dbReference type="OrthoDB" id="3224221at2759"/>
<keyword evidence="3" id="KW-1185">Reference proteome</keyword>
<dbReference type="AlphaFoldDB" id="A0A369K555"/>
<feature type="compositionally biased region" description="Acidic residues" evidence="1">
    <location>
        <begin position="79"/>
        <end position="88"/>
    </location>
</feature>
<gene>
    <name evidence="2" type="ORF">Hypma_015652</name>
</gene>
<evidence type="ECO:0000313" key="2">
    <source>
        <dbReference type="EMBL" id="RDB29028.1"/>
    </source>
</evidence>
<evidence type="ECO:0000256" key="1">
    <source>
        <dbReference type="SAM" id="MobiDB-lite"/>
    </source>
</evidence>
<dbReference type="InParanoid" id="A0A369K555"/>
<dbReference type="EMBL" id="LUEZ02000010">
    <property type="protein sequence ID" value="RDB29028.1"/>
    <property type="molecule type" value="Genomic_DNA"/>
</dbReference>